<evidence type="ECO:0000313" key="2">
    <source>
        <dbReference type="Proteomes" id="UP000521943"/>
    </source>
</evidence>
<sequence>MTPGSPGYTGCVEACAQHKATLLRDRKHQMKRSTITTGYMERILADPGVLPVENHEEGGFSEYIVFCVPCNSGVILGSAWNLGPWRKCDEVGGVSWTVGSFGEGRYAALQGSVAYRRVPCSGGVCTDSGEHLLALQRPRTD</sequence>
<gene>
    <name evidence="1" type="ORF">DFP72DRAFT_857915</name>
</gene>
<comment type="caution">
    <text evidence="1">The sequence shown here is derived from an EMBL/GenBank/DDBJ whole genome shotgun (WGS) entry which is preliminary data.</text>
</comment>
<organism evidence="1 2">
    <name type="scientific">Ephemerocybe angulata</name>
    <dbReference type="NCBI Taxonomy" id="980116"/>
    <lineage>
        <taxon>Eukaryota</taxon>
        <taxon>Fungi</taxon>
        <taxon>Dikarya</taxon>
        <taxon>Basidiomycota</taxon>
        <taxon>Agaricomycotina</taxon>
        <taxon>Agaricomycetes</taxon>
        <taxon>Agaricomycetidae</taxon>
        <taxon>Agaricales</taxon>
        <taxon>Agaricineae</taxon>
        <taxon>Psathyrellaceae</taxon>
        <taxon>Ephemerocybe</taxon>
    </lineage>
</organism>
<reference evidence="1 2" key="1">
    <citation type="submission" date="2020-07" db="EMBL/GenBank/DDBJ databases">
        <title>Comparative genomics of pyrophilous fungi reveals a link between fire events and developmental genes.</title>
        <authorList>
            <consortium name="DOE Joint Genome Institute"/>
            <person name="Steindorff A.S."/>
            <person name="Carver A."/>
            <person name="Calhoun S."/>
            <person name="Stillman K."/>
            <person name="Liu H."/>
            <person name="Lipzen A."/>
            <person name="Pangilinan J."/>
            <person name="Labutti K."/>
            <person name="Bruns T.D."/>
            <person name="Grigoriev I.V."/>
        </authorList>
    </citation>
    <scope>NUCLEOTIDE SEQUENCE [LARGE SCALE GENOMIC DNA]</scope>
    <source>
        <strain evidence="1 2">CBS 144469</strain>
    </source>
</reference>
<accession>A0A8H6HE08</accession>
<keyword evidence="2" id="KW-1185">Reference proteome</keyword>
<name>A0A8H6HE08_9AGAR</name>
<evidence type="ECO:0000313" key="1">
    <source>
        <dbReference type="EMBL" id="KAF6744061.1"/>
    </source>
</evidence>
<dbReference type="EMBL" id="JACGCI010000127">
    <property type="protein sequence ID" value="KAF6744061.1"/>
    <property type="molecule type" value="Genomic_DNA"/>
</dbReference>
<protein>
    <submittedName>
        <fullName evidence="1">Uncharacterized protein</fullName>
    </submittedName>
</protein>
<dbReference type="Proteomes" id="UP000521943">
    <property type="component" value="Unassembled WGS sequence"/>
</dbReference>
<dbReference type="AlphaFoldDB" id="A0A8H6HE08"/>
<proteinExistence type="predicted"/>